<organism evidence="8 9">
    <name type="scientific">Candidatus Solincola sediminis</name>
    <dbReference type="NCBI Taxonomy" id="1797199"/>
    <lineage>
        <taxon>Bacteria</taxon>
        <taxon>Bacillati</taxon>
        <taxon>Actinomycetota</taxon>
        <taxon>Candidatus Geothermincolia</taxon>
        <taxon>Candidatus Geothermincolales</taxon>
        <taxon>Candidatus Geothermincolaceae</taxon>
        <taxon>Candidatus Solincola</taxon>
    </lineage>
</organism>
<dbReference type="Pfam" id="PF01177">
    <property type="entry name" value="Asp_Glu_race"/>
    <property type="match status" value="1"/>
</dbReference>
<keyword evidence="6 7" id="KW-0961">Cell wall biogenesis/degradation</keyword>
<evidence type="ECO:0000256" key="6">
    <source>
        <dbReference type="ARBA" id="ARBA00023316"/>
    </source>
</evidence>
<dbReference type="STRING" id="1797197.A2Y75_10635"/>
<keyword evidence="4 7" id="KW-0573">Peptidoglycan synthesis</keyword>
<comment type="catalytic activity">
    <reaction evidence="1 7">
        <text>L-glutamate = D-glutamate</text>
        <dbReference type="Rhea" id="RHEA:12813"/>
        <dbReference type="ChEBI" id="CHEBI:29985"/>
        <dbReference type="ChEBI" id="CHEBI:29986"/>
        <dbReference type="EC" id="5.1.1.3"/>
    </reaction>
</comment>
<evidence type="ECO:0000313" key="8">
    <source>
        <dbReference type="EMBL" id="OFW58741.1"/>
    </source>
</evidence>
<comment type="similarity">
    <text evidence="7">Belongs to the aspartate/glutamate racemases family.</text>
</comment>
<sequence>MNDAPIGMFDSGIGGLTVMKAVMRRLPAESIYYFGDNARGPYGPRNLPEIRDFSLEIASFLEAMGVKLIVIACNSATSAGLLEVQRKCQVPVLGVVEPGARGAVQATLNRRIGVIGTIATIKSRAYLKAIRALDAGASIHSRACPSLVGFVERGEVGGTDIEEEVRRYLRPLLKRRIDTMVLGCTHYPLIHEVIADAMGDSVNVISSDEEIAREVEENLSRRGYLRSPHKTPSYRFMCSGSVEQAIRLGRLFLGPEVERVEKVDLPLPGVPA</sequence>
<dbReference type="PROSITE" id="PS00924">
    <property type="entry name" value="ASP_GLU_RACEMASE_2"/>
    <property type="match status" value="1"/>
</dbReference>
<comment type="function">
    <text evidence="7">Provides the (R)-glutamate required for cell wall biosynthesis.</text>
</comment>
<dbReference type="HAMAP" id="MF_00258">
    <property type="entry name" value="Glu_racemase"/>
    <property type="match status" value="1"/>
</dbReference>
<feature type="binding site" evidence="7">
    <location>
        <begin position="74"/>
        <end position="75"/>
    </location>
    <ligand>
        <name>substrate</name>
    </ligand>
</feature>
<keyword evidence="5 7" id="KW-0413">Isomerase</keyword>
<evidence type="ECO:0000256" key="2">
    <source>
        <dbReference type="ARBA" id="ARBA00013090"/>
    </source>
</evidence>
<comment type="caution">
    <text evidence="8">The sequence shown here is derived from an EMBL/GenBank/DDBJ whole genome shotgun (WGS) entry which is preliminary data.</text>
</comment>
<evidence type="ECO:0000256" key="1">
    <source>
        <dbReference type="ARBA" id="ARBA00001602"/>
    </source>
</evidence>
<dbReference type="PROSITE" id="PS00923">
    <property type="entry name" value="ASP_GLU_RACEMASE_1"/>
    <property type="match status" value="1"/>
</dbReference>
<feature type="active site" description="Proton donor/acceptor" evidence="7">
    <location>
        <position position="184"/>
    </location>
</feature>
<dbReference type="PANTHER" id="PTHR21198:SF2">
    <property type="entry name" value="GLUTAMATE RACEMASE"/>
    <property type="match status" value="1"/>
</dbReference>
<feature type="binding site" evidence="7">
    <location>
        <begin position="185"/>
        <end position="186"/>
    </location>
    <ligand>
        <name>substrate</name>
    </ligand>
</feature>
<comment type="pathway">
    <text evidence="7">Cell wall biogenesis; peptidoglycan biosynthesis.</text>
</comment>
<dbReference type="InterPro" id="IPR033134">
    <property type="entry name" value="Asp/Glu_racemase_AS_2"/>
</dbReference>
<dbReference type="InterPro" id="IPR015942">
    <property type="entry name" value="Asp/Glu/hydantoin_racemase"/>
</dbReference>
<protein>
    <recommendedName>
        <fullName evidence="2 7">Glutamate racemase</fullName>
        <ecNumber evidence="2 7">5.1.1.3</ecNumber>
    </recommendedName>
</protein>
<proteinExistence type="inferred from homology"/>
<dbReference type="AlphaFoldDB" id="A0A1F2WPF3"/>
<feature type="active site" description="Proton donor/acceptor" evidence="7">
    <location>
        <position position="73"/>
    </location>
</feature>
<dbReference type="Gene3D" id="3.40.50.1860">
    <property type="match status" value="2"/>
</dbReference>
<dbReference type="GO" id="GO:0008881">
    <property type="term" value="F:glutamate racemase activity"/>
    <property type="evidence" value="ECO:0007669"/>
    <property type="project" value="UniProtKB-UniRule"/>
</dbReference>
<dbReference type="NCBIfam" id="TIGR00067">
    <property type="entry name" value="glut_race"/>
    <property type="match status" value="1"/>
</dbReference>
<evidence type="ECO:0000256" key="7">
    <source>
        <dbReference type="HAMAP-Rule" id="MF_00258"/>
    </source>
</evidence>
<evidence type="ECO:0000256" key="5">
    <source>
        <dbReference type="ARBA" id="ARBA00023235"/>
    </source>
</evidence>
<dbReference type="PANTHER" id="PTHR21198">
    <property type="entry name" value="GLUTAMATE RACEMASE"/>
    <property type="match status" value="1"/>
</dbReference>
<reference evidence="8 9" key="1">
    <citation type="journal article" date="2016" name="Nat. Commun.">
        <title>Thousands of microbial genomes shed light on interconnected biogeochemical processes in an aquifer system.</title>
        <authorList>
            <person name="Anantharaman K."/>
            <person name="Brown C.T."/>
            <person name="Hug L.A."/>
            <person name="Sharon I."/>
            <person name="Castelle C.J."/>
            <person name="Probst A.J."/>
            <person name="Thomas B.C."/>
            <person name="Singh A."/>
            <person name="Wilkins M.J."/>
            <person name="Karaoz U."/>
            <person name="Brodie E.L."/>
            <person name="Williams K.H."/>
            <person name="Hubbard S.S."/>
            <person name="Banfield J.F."/>
        </authorList>
    </citation>
    <scope>NUCLEOTIDE SEQUENCE [LARGE SCALE GENOMIC DNA]</scope>
</reference>
<dbReference type="EC" id="5.1.1.3" evidence="2 7"/>
<dbReference type="FunFam" id="3.40.50.1860:FF:000001">
    <property type="entry name" value="Glutamate racemase"/>
    <property type="match status" value="1"/>
</dbReference>
<dbReference type="InterPro" id="IPR018187">
    <property type="entry name" value="Asp/Glu_racemase_AS_1"/>
</dbReference>
<accession>A0A1F2WPF3</accession>
<dbReference type="GO" id="GO:0008360">
    <property type="term" value="P:regulation of cell shape"/>
    <property type="evidence" value="ECO:0007669"/>
    <property type="project" value="UniProtKB-KW"/>
</dbReference>
<name>A0A1F2WPF3_9ACTN</name>
<dbReference type="EMBL" id="MELK01000020">
    <property type="protein sequence ID" value="OFW58741.1"/>
    <property type="molecule type" value="Genomic_DNA"/>
</dbReference>
<dbReference type="UniPathway" id="UPA00219"/>
<dbReference type="Proteomes" id="UP000177876">
    <property type="component" value="Unassembled WGS sequence"/>
</dbReference>
<dbReference type="SUPFAM" id="SSF53681">
    <property type="entry name" value="Aspartate/glutamate racemase"/>
    <property type="match status" value="2"/>
</dbReference>
<gene>
    <name evidence="7" type="primary">murI</name>
    <name evidence="8" type="ORF">A2Y75_10635</name>
</gene>
<dbReference type="GO" id="GO:0071555">
    <property type="term" value="P:cell wall organization"/>
    <property type="evidence" value="ECO:0007669"/>
    <property type="project" value="UniProtKB-KW"/>
</dbReference>
<feature type="binding site" evidence="7">
    <location>
        <begin position="42"/>
        <end position="43"/>
    </location>
    <ligand>
        <name>substrate</name>
    </ligand>
</feature>
<dbReference type="GO" id="GO:0009252">
    <property type="term" value="P:peptidoglycan biosynthetic process"/>
    <property type="evidence" value="ECO:0007669"/>
    <property type="project" value="UniProtKB-UniRule"/>
</dbReference>
<evidence type="ECO:0000256" key="4">
    <source>
        <dbReference type="ARBA" id="ARBA00022984"/>
    </source>
</evidence>
<evidence type="ECO:0000256" key="3">
    <source>
        <dbReference type="ARBA" id="ARBA00022960"/>
    </source>
</evidence>
<dbReference type="InterPro" id="IPR001920">
    <property type="entry name" value="Asp/Glu_race"/>
</dbReference>
<dbReference type="InterPro" id="IPR004391">
    <property type="entry name" value="Glu_race"/>
</dbReference>
<feature type="binding site" evidence="7">
    <location>
        <begin position="10"/>
        <end position="11"/>
    </location>
    <ligand>
        <name>substrate</name>
    </ligand>
</feature>
<keyword evidence="3 7" id="KW-0133">Cell shape</keyword>
<evidence type="ECO:0000313" key="9">
    <source>
        <dbReference type="Proteomes" id="UP000177876"/>
    </source>
</evidence>